<feature type="domain" description="LytR/CpsA/Psr regulator C-terminal" evidence="2">
    <location>
        <begin position="70"/>
        <end position="156"/>
    </location>
</feature>
<evidence type="ECO:0000313" key="4">
    <source>
        <dbReference type="Proteomes" id="UP000539111"/>
    </source>
</evidence>
<feature type="compositionally biased region" description="Low complexity" evidence="1">
    <location>
        <begin position="179"/>
        <end position="197"/>
    </location>
</feature>
<organism evidence="3 4">
    <name type="scientific">Spelaeicoccus albus</name>
    <dbReference type="NCBI Taxonomy" id="1280376"/>
    <lineage>
        <taxon>Bacteria</taxon>
        <taxon>Bacillati</taxon>
        <taxon>Actinomycetota</taxon>
        <taxon>Actinomycetes</taxon>
        <taxon>Micrococcales</taxon>
        <taxon>Brevibacteriaceae</taxon>
        <taxon>Spelaeicoccus</taxon>
    </lineage>
</organism>
<sequence length="212" mass="22519">MSLPDGRSGGRRRYRVRHIVVLSLIALLLLAAAGYSVGTLTLGWSSPLDAWAAKRHACDTTAVKAAPQPVDIRVFNASKRAGLAGRTARKLKKRGFAIVQVANDSDGPRHGKQVRIRYSGNSKPQALTLASQFRSVDMKKVSGDDDVVDVVLGGKFTKLRRSRAVKAELKTPRPLPCNSATSNSPTATSSASPTGTPRSDRSPKPAGSPSGH</sequence>
<dbReference type="AlphaFoldDB" id="A0A7Z0A7B6"/>
<dbReference type="InterPro" id="IPR027381">
    <property type="entry name" value="LytR/CpsA/Psr_C"/>
</dbReference>
<feature type="region of interest" description="Disordered" evidence="1">
    <location>
        <begin position="165"/>
        <end position="212"/>
    </location>
</feature>
<dbReference type="RefSeq" id="WP_179424704.1">
    <property type="nucleotide sequence ID" value="NZ_JACBZP010000001.1"/>
</dbReference>
<reference evidence="3 4" key="1">
    <citation type="submission" date="2020-07" db="EMBL/GenBank/DDBJ databases">
        <title>Sequencing the genomes of 1000 actinobacteria strains.</title>
        <authorList>
            <person name="Klenk H.-P."/>
        </authorList>
    </citation>
    <scope>NUCLEOTIDE SEQUENCE [LARGE SCALE GENOMIC DNA]</scope>
    <source>
        <strain evidence="3 4">DSM 26341</strain>
    </source>
</reference>
<dbReference type="Proteomes" id="UP000539111">
    <property type="component" value="Unassembled WGS sequence"/>
</dbReference>
<comment type="caution">
    <text evidence="3">The sequence shown here is derived from an EMBL/GenBank/DDBJ whole genome shotgun (WGS) entry which is preliminary data.</text>
</comment>
<dbReference type="Pfam" id="PF13399">
    <property type="entry name" value="LytR_C"/>
    <property type="match status" value="1"/>
</dbReference>
<evidence type="ECO:0000259" key="2">
    <source>
        <dbReference type="Pfam" id="PF13399"/>
    </source>
</evidence>
<evidence type="ECO:0000256" key="1">
    <source>
        <dbReference type="SAM" id="MobiDB-lite"/>
    </source>
</evidence>
<keyword evidence="4" id="KW-1185">Reference proteome</keyword>
<dbReference type="EMBL" id="JACBZP010000001">
    <property type="protein sequence ID" value="NYI65764.1"/>
    <property type="molecule type" value="Genomic_DNA"/>
</dbReference>
<accession>A0A7Z0A7B6</accession>
<name>A0A7Z0A7B6_9MICO</name>
<evidence type="ECO:0000313" key="3">
    <source>
        <dbReference type="EMBL" id="NYI65764.1"/>
    </source>
</evidence>
<protein>
    <recommendedName>
        <fullName evidence="2">LytR/CpsA/Psr regulator C-terminal domain-containing protein</fullName>
    </recommendedName>
</protein>
<gene>
    <name evidence="3" type="ORF">BJY26_000070</name>
</gene>
<dbReference type="Gene3D" id="3.30.70.2390">
    <property type="match status" value="1"/>
</dbReference>
<proteinExistence type="predicted"/>